<gene>
    <name evidence="2" type="ORF">E5288_WYG003678</name>
</gene>
<reference evidence="2" key="1">
    <citation type="submission" date="2019-10" db="EMBL/GenBank/DDBJ databases">
        <title>The sequence and de novo assembly of the wild yak genome.</title>
        <authorList>
            <person name="Liu Y."/>
        </authorList>
    </citation>
    <scope>NUCLEOTIDE SEQUENCE [LARGE SCALE GENOMIC DNA]</scope>
    <source>
        <strain evidence="2">WY2019</strain>
    </source>
</reference>
<proteinExistence type="predicted"/>
<dbReference type="AlphaFoldDB" id="A0A6B0RUC5"/>
<accession>A0A6B0RUC5</accession>
<feature type="region of interest" description="Disordered" evidence="1">
    <location>
        <begin position="1"/>
        <end position="26"/>
    </location>
</feature>
<evidence type="ECO:0000313" key="2">
    <source>
        <dbReference type="EMBL" id="MXQ93192.1"/>
    </source>
</evidence>
<name>A0A6B0RUC5_9CETA</name>
<organism evidence="2 3">
    <name type="scientific">Bos mutus</name>
    <name type="common">wild yak</name>
    <dbReference type="NCBI Taxonomy" id="72004"/>
    <lineage>
        <taxon>Eukaryota</taxon>
        <taxon>Metazoa</taxon>
        <taxon>Chordata</taxon>
        <taxon>Craniata</taxon>
        <taxon>Vertebrata</taxon>
        <taxon>Euteleostomi</taxon>
        <taxon>Mammalia</taxon>
        <taxon>Eutheria</taxon>
        <taxon>Laurasiatheria</taxon>
        <taxon>Artiodactyla</taxon>
        <taxon>Ruminantia</taxon>
        <taxon>Pecora</taxon>
        <taxon>Bovidae</taxon>
        <taxon>Bovinae</taxon>
        <taxon>Bos</taxon>
    </lineage>
</organism>
<keyword evidence="3" id="KW-1185">Reference proteome</keyword>
<protein>
    <submittedName>
        <fullName evidence="2">Uncharacterized protein</fullName>
    </submittedName>
</protein>
<dbReference type="EMBL" id="VBQZ03000091">
    <property type="protein sequence ID" value="MXQ93192.1"/>
    <property type="molecule type" value="Genomic_DNA"/>
</dbReference>
<sequence length="68" mass="7729">MYAVPRLSGYKSEAGPNRTKDPPMIFKTPKARENIKTFSAYKSQSFSWSPNPSWTLLKNGLKKQHPTS</sequence>
<dbReference type="Proteomes" id="UP000322234">
    <property type="component" value="Unassembled WGS sequence"/>
</dbReference>
<comment type="caution">
    <text evidence="2">The sequence shown here is derived from an EMBL/GenBank/DDBJ whole genome shotgun (WGS) entry which is preliminary data.</text>
</comment>
<evidence type="ECO:0000313" key="3">
    <source>
        <dbReference type="Proteomes" id="UP000322234"/>
    </source>
</evidence>
<evidence type="ECO:0000256" key="1">
    <source>
        <dbReference type="SAM" id="MobiDB-lite"/>
    </source>
</evidence>